<dbReference type="PANTHER" id="PTHR13696:SF99">
    <property type="entry name" value="COBYRINIC ACID AC-DIAMIDE SYNTHASE"/>
    <property type="match status" value="1"/>
</dbReference>
<name>A0A918W4C7_9ACTN</name>
<dbReference type="InterPro" id="IPR027417">
    <property type="entry name" value="P-loop_NTPase"/>
</dbReference>
<evidence type="ECO:0000313" key="2">
    <source>
        <dbReference type="EMBL" id="GHA63419.1"/>
    </source>
</evidence>
<reference evidence="2" key="1">
    <citation type="journal article" date="2014" name="Int. J. Syst. Evol. Microbiol.">
        <title>Complete genome sequence of Corynebacterium casei LMG S-19264T (=DSM 44701T), isolated from a smear-ripened cheese.</title>
        <authorList>
            <consortium name="US DOE Joint Genome Institute (JGI-PGF)"/>
            <person name="Walter F."/>
            <person name="Albersmeier A."/>
            <person name="Kalinowski J."/>
            <person name="Ruckert C."/>
        </authorList>
    </citation>
    <scope>NUCLEOTIDE SEQUENCE</scope>
    <source>
        <strain evidence="2">JCM 4518</strain>
    </source>
</reference>
<dbReference type="EMBL" id="BMUL01000001">
    <property type="protein sequence ID" value="GHA63419.1"/>
    <property type="molecule type" value="Genomic_DNA"/>
</dbReference>
<evidence type="ECO:0000259" key="1">
    <source>
        <dbReference type="Pfam" id="PF13614"/>
    </source>
</evidence>
<reference evidence="2" key="2">
    <citation type="submission" date="2020-09" db="EMBL/GenBank/DDBJ databases">
        <authorList>
            <person name="Sun Q."/>
            <person name="Ohkuma M."/>
        </authorList>
    </citation>
    <scope>NUCLEOTIDE SEQUENCE</scope>
    <source>
        <strain evidence="2">JCM 4518</strain>
    </source>
</reference>
<dbReference type="InterPro" id="IPR025669">
    <property type="entry name" value="AAA_dom"/>
</dbReference>
<evidence type="ECO:0000313" key="3">
    <source>
        <dbReference type="Proteomes" id="UP000644020"/>
    </source>
</evidence>
<feature type="domain" description="AAA" evidence="1">
    <location>
        <begin position="78"/>
        <end position="276"/>
    </location>
</feature>
<dbReference type="Pfam" id="PF13614">
    <property type="entry name" value="AAA_31"/>
    <property type="match status" value="1"/>
</dbReference>
<dbReference type="Gene3D" id="3.40.50.300">
    <property type="entry name" value="P-loop containing nucleotide triphosphate hydrolases"/>
    <property type="match status" value="1"/>
</dbReference>
<dbReference type="AlphaFoldDB" id="A0A918W4C7"/>
<gene>
    <name evidence="2" type="ORF">GCM10010305_00940</name>
</gene>
<dbReference type="PANTHER" id="PTHR13696">
    <property type="entry name" value="P-LOOP CONTAINING NUCLEOSIDE TRIPHOSPHATE HYDROLASE"/>
    <property type="match status" value="1"/>
</dbReference>
<keyword evidence="3" id="KW-1185">Reference proteome</keyword>
<organism evidence="2 3">
    <name type="scientific">Streptomyces termitum</name>
    <dbReference type="NCBI Taxonomy" id="67368"/>
    <lineage>
        <taxon>Bacteria</taxon>
        <taxon>Bacillati</taxon>
        <taxon>Actinomycetota</taxon>
        <taxon>Actinomycetes</taxon>
        <taxon>Kitasatosporales</taxon>
        <taxon>Streptomycetaceae</taxon>
        <taxon>Streptomyces</taxon>
    </lineage>
</organism>
<comment type="caution">
    <text evidence="2">The sequence shown here is derived from an EMBL/GenBank/DDBJ whole genome shotgun (WGS) entry which is preliminary data.</text>
</comment>
<dbReference type="InterPro" id="IPR050678">
    <property type="entry name" value="DNA_Partitioning_ATPase"/>
</dbReference>
<sequence length="415" mass="45923">MRLKTMPPAGALRLRDGRGPYAGAGRWDGSGEVACVCQRDPTGHNCVHYGRDSGLCVRYSVLNGRWVGWFCGKEFFVRVYAYWNNKGGTGKTSLVFQSLCFYADQHPEERILAIDVCPQANLSELLFGGLTNQGSQRLLLQQGEIPRKTLGGYFEKRLPSPFTMPAVTPSDYISTPNNFNSAVPSNVDLIAGDPLLELQSNAISTLANTQIPGTNSWLKVIDWIRDLIESLDGKYDTIFIDSNPSFSIYTQIALSAADRLVLPVMADDSSRRAIQNAFSLIYGLKLPSEIYSTYAFATRLQAAERVLPKVHLIAKNRLTQYMGSASAYAAVLRSIDDDIDGLLEDHPEMFTFTKVEDGVVDIRDFQTTGVVAFARGCPFYAQRSGRFDVMGKRVRVDPNYLTNCVEAVQGLVAHL</sequence>
<protein>
    <submittedName>
        <fullName evidence="2">ATPase</fullName>
    </submittedName>
</protein>
<accession>A0A918W4C7</accession>
<proteinExistence type="predicted"/>
<dbReference type="SUPFAM" id="SSF52540">
    <property type="entry name" value="P-loop containing nucleoside triphosphate hydrolases"/>
    <property type="match status" value="1"/>
</dbReference>
<dbReference type="Proteomes" id="UP000644020">
    <property type="component" value="Unassembled WGS sequence"/>
</dbReference>